<dbReference type="KEGG" id="tpla:ElP_17760"/>
<gene>
    <name evidence="4" type="ORF">ElP_17760</name>
</gene>
<feature type="signal peptide" evidence="3">
    <location>
        <begin position="1"/>
        <end position="27"/>
    </location>
</feature>
<evidence type="ECO:0000256" key="2">
    <source>
        <dbReference type="SAM" id="MobiDB-lite"/>
    </source>
</evidence>
<feature type="coiled-coil region" evidence="1">
    <location>
        <begin position="39"/>
        <end position="94"/>
    </location>
</feature>
<feature type="compositionally biased region" description="Low complexity" evidence="2">
    <location>
        <begin position="156"/>
        <end position="166"/>
    </location>
</feature>
<evidence type="ECO:0000256" key="1">
    <source>
        <dbReference type="SAM" id="Coils"/>
    </source>
</evidence>
<proteinExistence type="predicted"/>
<dbReference type="EMBL" id="CP036426">
    <property type="protein sequence ID" value="QDV33896.1"/>
    <property type="molecule type" value="Genomic_DNA"/>
</dbReference>
<evidence type="ECO:0000313" key="5">
    <source>
        <dbReference type="Proteomes" id="UP000317835"/>
    </source>
</evidence>
<evidence type="ECO:0008006" key="6">
    <source>
        <dbReference type="Google" id="ProtNLM"/>
    </source>
</evidence>
<dbReference type="RefSeq" id="WP_145268371.1">
    <property type="nucleotide sequence ID" value="NZ_CP036426.1"/>
</dbReference>
<dbReference type="Proteomes" id="UP000317835">
    <property type="component" value="Chromosome"/>
</dbReference>
<sequence length="219" mass="23715" precursor="true">MIPPRRCRRPLAATLAALLLMSAVGCARSGQLLALNPRRSSIREQLSRLEFQNQQLRDELKVARDETQKLAGDLRLAEIDRQDLQRKVDSYRTQLGRAGQGAGDPYELARPAPDQEGPEARSTRPASRPPSAAPFTRIPNPSTIDVTPPPGPSAEGSFGFGSPRSPSYEDRTRPYIEPPPVRYFDLSPSASRADVGLSSRAGGSNWSPLARGSGSSALD</sequence>
<name>A0A518GZ66_9BACT</name>
<keyword evidence="5" id="KW-1185">Reference proteome</keyword>
<dbReference type="AlphaFoldDB" id="A0A518GZ66"/>
<evidence type="ECO:0000256" key="3">
    <source>
        <dbReference type="SAM" id="SignalP"/>
    </source>
</evidence>
<accession>A0A518GZ66</accession>
<organism evidence="4 5">
    <name type="scientific">Tautonia plasticadhaerens</name>
    <dbReference type="NCBI Taxonomy" id="2527974"/>
    <lineage>
        <taxon>Bacteria</taxon>
        <taxon>Pseudomonadati</taxon>
        <taxon>Planctomycetota</taxon>
        <taxon>Planctomycetia</taxon>
        <taxon>Isosphaerales</taxon>
        <taxon>Isosphaeraceae</taxon>
        <taxon>Tautonia</taxon>
    </lineage>
</organism>
<feature type="region of interest" description="Disordered" evidence="2">
    <location>
        <begin position="95"/>
        <end position="219"/>
    </location>
</feature>
<dbReference type="PROSITE" id="PS51257">
    <property type="entry name" value="PROKAR_LIPOPROTEIN"/>
    <property type="match status" value="1"/>
</dbReference>
<feature type="chain" id="PRO_5021913999" description="IncA protein" evidence="3">
    <location>
        <begin position="28"/>
        <end position="219"/>
    </location>
</feature>
<keyword evidence="3" id="KW-0732">Signal</keyword>
<protein>
    <recommendedName>
        <fullName evidence="6">IncA protein</fullName>
    </recommendedName>
</protein>
<dbReference type="OrthoDB" id="9842863at2"/>
<keyword evidence="1" id="KW-0175">Coiled coil</keyword>
<reference evidence="4 5" key="1">
    <citation type="submission" date="2019-02" db="EMBL/GenBank/DDBJ databases">
        <title>Deep-cultivation of Planctomycetes and their phenomic and genomic characterization uncovers novel biology.</title>
        <authorList>
            <person name="Wiegand S."/>
            <person name="Jogler M."/>
            <person name="Boedeker C."/>
            <person name="Pinto D."/>
            <person name="Vollmers J."/>
            <person name="Rivas-Marin E."/>
            <person name="Kohn T."/>
            <person name="Peeters S.H."/>
            <person name="Heuer A."/>
            <person name="Rast P."/>
            <person name="Oberbeckmann S."/>
            <person name="Bunk B."/>
            <person name="Jeske O."/>
            <person name="Meyerdierks A."/>
            <person name="Storesund J.E."/>
            <person name="Kallscheuer N."/>
            <person name="Luecker S."/>
            <person name="Lage O.M."/>
            <person name="Pohl T."/>
            <person name="Merkel B.J."/>
            <person name="Hornburger P."/>
            <person name="Mueller R.-W."/>
            <person name="Bruemmer F."/>
            <person name="Labrenz M."/>
            <person name="Spormann A.M."/>
            <person name="Op den Camp H."/>
            <person name="Overmann J."/>
            <person name="Amann R."/>
            <person name="Jetten M.S.M."/>
            <person name="Mascher T."/>
            <person name="Medema M.H."/>
            <person name="Devos D.P."/>
            <person name="Kaster A.-K."/>
            <person name="Ovreas L."/>
            <person name="Rohde M."/>
            <person name="Galperin M.Y."/>
            <person name="Jogler C."/>
        </authorList>
    </citation>
    <scope>NUCLEOTIDE SEQUENCE [LARGE SCALE GENOMIC DNA]</scope>
    <source>
        <strain evidence="4 5">ElP</strain>
    </source>
</reference>
<feature type="compositionally biased region" description="Polar residues" evidence="2">
    <location>
        <begin position="201"/>
        <end position="219"/>
    </location>
</feature>
<evidence type="ECO:0000313" key="4">
    <source>
        <dbReference type="EMBL" id="QDV33896.1"/>
    </source>
</evidence>